<dbReference type="RefSeq" id="WP_172300956.1">
    <property type="nucleotide sequence ID" value="NZ_CP053716.1"/>
</dbReference>
<evidence type="ECO:0000313" key="7">
    <source>
        <dbReference type="Proteomes" id="UP000503297"/>
    </source>
</evidence>
<dbReference type="Pfam" id="PF00465">
    <property type="entry name" value="Fe-ADH"/>
    <property type="match status" value="1"/>
</dbReference>
<dbReference type="Pfam" id="PF25137">
    <property type="entry name" value="ADH_Fe_C"/>
    <property type="match status" value="1"/>
</dbReference>
<proteinExistence type="inferred from homology"/>
<dbReference type="Gene3D" id="3.40.50.1970">
    <property type="match status" value="1"/>
</dbReference>
<dbReference type="GO" id="GO:0004022">
    <property type="term" value="F:alcohol dehydrogenase (NAD+) activity"/>
    <property type="evidence" value="ECO:0007669"/>
    <property type="project" value="TreeGrafter"/>
</dbReference>
<evidence type="ECO:0000256" key="2">
    <source>
        <dbReference type="ARBA" id="ARBA00023002"/>
    </source>
</evidence>
<keyword evidence="7" id="KW-1185">Reference proteome</keyword>
<sequence>MTTSPENGGQPQAPAEEGRATAAPATPSRARARLRHAATAAALRVLWRDPSCWDDPHAIERIPSYLAQRGARRPLLLTSAGVTRRGQSAPLLDALRTAGVEAAVLDQAPPEPTVQDVEDALSFYQANGCDSIVALGGGSVLDAAKAVAARAANPSTNLADLCGLGRIRHALPTVVAVPTTAGSGSETTAGAVVIDERALPPRKFVLADLKLVPPLTVLDPCLTLSAPAALTAHAGMDALTHAIEARANRFTTRAARACSREAVALIARHLSAAYADGADLRARAGMQRAAYLAGRAITTSYVGTVHAIAHAAGPLLGLPHGLVNAIVLPTVLHAFGPAASEALADLARAAGLPAQTSAHGADELIRWIEGLNARMGIPRHLPGLTTAHLPLIRARALPESWSYPVPSLWTEPQMTQVLERLVPPAGENGAVG</sequence>
<reference evidence="7" key="1">
    <citation type="submission" date="2020-05" db="EMBL/GenBank/DDBJ databases">
        <title>Novel species in genus Nocardioides.</title>
        <authorList>
            <person name="Zhang G."/>
        </authorList>
    </citation>
    <scope>NUCLEOTIDE SEQUENCE [LARGE SCALE GENOMIC DNA]</scope>
    <source>
        <strain evidence="7">zg-1050</strain>
    </source>
</reference>
<comment type="similarity">
    <text evidence="1">Belongs to the iron-containing alcohol dehydrogenase family.</text>
</comment>
<dbReference type="InterPro" id="IPR056798">
    <property type="entry name" value="ADH_Fe_C"/>
</dbReference>
<dbReference type="Proteomes" id="UP000503297">
    <property type="component" value="Chromosome"/>
</dbReference>
<protein>
    <submittedName>
        <fullName evidence="6">Iron-containing alcohol dehydrogenase</fullName>
    </submittedName>
</protein>
<accession>A0A6M8J2Q7</accession>
<evidence type="ECO:0000256" key="3">
    <source>
        <dbReference type="SAM" id="MobiDB-lite"/>
    </source>
</evidence>
<evidence type="ECO:0000259" key="5">
    <source>
        <dbReference type="Pfam" id="PF25137"/>
    </source>
</evidence>
<evidence type="ECO:0000256" key="1">
    <source>
        <dbReference type="ARBA" id="ARBA00007358"/>
    </source>
</evidence>
<dbReference type="InterPro" id="IPR001670">
    <property type="entry name" value="ADH_Fe/GldA"/>
</dbReference>
<feature type="compositionally biased region" description="Polar residues" evidence="3">
    <location>
        <begin position="1"/>
        <end position="10"/>
    </location>
</feature>
<dbReference type="FunFam" id="3.40.50.1970:FF:000003">
    <property type="entry name" value="Alcohol dehydrogenase, iron-containing"/>
    <property type="match status" value="1"/>
</dbReference>
<keyword evidence="2" id="KW-0560">Oxidoreductase</keyword>
<dbReference type="KEGG" id="bwa:HLV38_01380"/>
<dbReference type="GO" id="GO:0046872">
    <property type="term" value="F:metal ion binding"/>
    <property type="evidence" value="ECO:0007669"/>
    <property type="project" value="InterPro"/>
</dbReference>
<feature type="region of interest" description="Disordered" evidence="3">
    <location>
        <begin position="1"/>
        <end position="30"/>
    </location>
</feature>
<dbReference type="AlphaFoldDB" id="A0A6M8J2Q7"/>
<dbReference type="SUPFAM" id="SSF56796">
    <property type="entry name" value="Dehydroquinate synthase-like"/>
    <property type="match status" value="1"/>
</dbReference>
<name>A0A6M8J2Q7_9ACTN</name>
<dbReference type="PANTHER" id="PTHR11496">
    <property type="entry name" value="ALCOHOL DEHYDROGENASE"/>
    <property type="match status" value="1"/>
</dbReference>
<dbReference type="InterPro" id="IPR039697">
    <property type="entry name" value="Alcohol_dehydrogenase_Fe"/>
</dbReference>
<dbReference type="PANTHER" id="PTHR11496:SF102">
    <property type="entry name" value="ALCOHOL DEHYDROGENASE 4"/>
    <property type="match status" value="1"/>
</dbReference>
<evidence type="ECO:0000313" key="6">
    <source>
        <dbReference type="EMBL" id="QKF06923.1"/>
    </source>
</evidence>
<gene>
    <name evidence="6" type="ORF">HLV38_01380</name>
</gene>
<dbReference type="Gene3D" id="1.20.1090.10">
    <property type="entry name" value="Dehydroquinate synthase-like - alpha domain"/>
    <property type="match status" value="1"/>
</dbReference>
<feature type="domain" description="Fe-containing alcohol dehydrogenase-like C-terminal" evidence="5">
    <location>
        <begin position="231"/>
        <end position="420"/>
    </location>
</feature>
<evidence type="ECO:0000259" key="4">
    <source>
        <dbReference type="Pfam" id="PF00465"/>
    </source>
</evidence>
<feature type="compositionally biased region" description="Low complexity" evidence="3">
    <location>
        <begin position="20"/>
        <end position="29"/>
    </location>
</feature>
<dbReference type="EMBL" id="CP053716">
    <property type="protein sequence ID" value="QKF06923.1"/>
    <property type="molecule type" value="Genomic_DNA"/>
</dbReference>
<organism evidence="6 7">
    <name type="scientific">Berryella wangjianweii</name>
    <dbReference type="NCBI Taxonomy" id="2734634"/>
    <lineage>
        <taxon>Bacteria</taxon>
        <taxon>Bacillati</taxon>
        <taxon>Actinomycetota</taxon>
        <taxon>Coriobacteriia</taxon>
        <taxon>Eggerthellales</taxon>
        <taxon>Eggerthellaceae</taxon>
        <taxon>Berryella</taxon>
    </lineage>
</organism>
<feature type="domain" description="Alcohol dehydrogenase iron-type/glycerol dehydrogenase GldA" evidence="4">
    <location>
        <begin position="56"/>
        <end position="220"/>
    </location>
</feature>